<dbReference type="EMBL" id="AP017312">
    <property type="protein sequence ID" value="BAU28264.1"/>
    <property type="molecule type" value="Genomic_DNA"/>
</dbReference>
<dbReference type="OrthoDB" id="2374761at2"/>
<gene>
    <name evidence="1" type="ORF">CB4_02438</name>
</gene>
<accession>A0A0U4WI07</accession>
<protein>
    <submittedName>
        <fullName evidence="1">Uncharacterized protein</fullName>
    </submittedName>
</protein>
<evidence type="ECO:0000313" key="1">
    <source>
        <dbReference type="EMBL" id="BAU28264.1"/>
    </source>
</evidence>
<name>A0A0U4WI07_9BACL</name>
<reference evidence="1 2" key="1">
    <citation type="submission" date="2015-12" db="EMBL/GenBank/DDBJ databases">
        <title>Genome sequence of Aneurinibacillus soli.</title>
        <authorList>
            <person name="Lee J.S."/>
            <person name="Lee K.C."/>
            <person name="Kim K.K."/>
            <person name="Lee B.W."/>
        </authorList>
    </citation>
    <scope>NUCLEOTIDE SEQUENCE [LARGE SCALE GENOMIC DNA]</scope>
    <source>
        <strain evidence="1 2">CB4</strain>
    </source>
</reference>
<keyword evidence="2" id="KW-1185">Reference proteome</keyword>
<dbReference type="KEGG" id="asoc:CB4_02438"/>
<proteinExistence type="predicted"/>
<sequence length="201" mass="22011">MEVETKQQNAQAIPQWMEQLEKPEVQNALAMLVEKLPQISDAVAKAEQGIDLAASFASDTESLNYLADRASSLSKFALNKENLEALGTIMESLPRLAKMVGALDRLYTTLEPVLTDKDILVDVAGMIQVVTAPVTERVQEGVSMAKEGMSMVQEAKARAARNHDTLSIFGVMKMLKEPAVQDGLKFAQAMFAVMAERKVLK</sequence>
<organism evidence="1 2">
    <name type="scientific">Aneurinibacillus soli</name>
    <dbReference type="NCBI Taxonomy" id="1500254"/>
    <lineage>
        <taxon>Bacteria</taxon>
        <taxon>Bacillati</taxon>
        <taxon>Bacillota</taxon>
        <taxon>Bacilli</taxon>
        <taxon>Bacillales</taxon>
        <taxon>Paenibacillaceae</taxon>
        <taxon>Aneurinibacillus group</taxon>
        <taxon>Aneurinibacillus</taxon>
    </lineage>
</organism>
<dbReference type="RefSeq" id="WP_096466032.1">
    <property type="nucleotide sequence ID" value="NZ_AP017312.1"/>
</dbReference>
<evidence type="ECO:0000313" key="2">
    <source>
        <dbReference type="Proteomes" id="UP000217696"/>
    </source>
</evidence>
<dbReference type="Proteomes" id="UP000217696">
    <property type="component" value="Chromosome"/>
</dbReference>
<dbReference type="AlphaFoldDB" id="A0A0U4WI07"/>